<organism evidence="2">
    <name type="scientific">Rhodanobacter sp. IGA1.0</name>
    <dbReference type="NCBI Taxonomy" id="3158582"/>
    <lineage>
        <taxon>Bacteria</taxon>
        <taxon>Pseudomonadati</taxon>
        <taxon>Pseudomonadota</taxon>
        <taxon>Gammaproteobacteria</taxon>
        <taxon>Lysobacterales</taxon>
        <taxon>Rhodanobacteraceae</taxon>
        <taxon>Rhodanobacter</taxon>
    </lineage>
</organism>
<dbReference type="AlphaFoldDB" id="A0AAU7QLS3"/>
<evidence type="ECO:0000313" key="2">
    <source>
        <dbReference type="EMBL" id="XBS90536.1"/>
    </source>
</evidence>
<evidence type="ECO:0008006" key="3">
    <source>
        <dbReference type="Google" id="ProtNLM"/>
    </source>
</evidence>
<reference evidence="2" key="1">
    <citation type="submission" date="2024-06" db="EMBL/GenBank/DDBJ databases">
        <authorList>
            <person name="Sun Y."/>
        </authorList>
    </citation>
    <scope>NUCLEOTIDE SEQUENCE</scope>
    <source>
        <strain evidence="2">IGA1.0</strain>
    </source>
</reference>
<feature type="transmembrane region" description="Helical" evidence="1">
    <location>
        <begin position="21"/>
        <end position="40"/>
    </location>
</feature>
<accession>A0AAU7QLS3</accession>
<keyword evidence="1" id="KW-0472">Membrane</keyword>
<keyword evidence="1" id="KW-0812">Transmembrane</keyword>
<protein>
    <recommendedName>
        <fullName evidence="3">Flp family type IVb pilin</fullName>
    </recommendedName>
</protein>
<dbReference type="EMBL" id="CP157948">
    <property type="protein sequence ID" value="XBS90536.1"/>
    <property type="molecule type" value="Genomic_DNA"/>
</dbReference>
<name>A0AAU7QLS3_9GAMM</name>
<gene>
    <name evidence="2" type="ORF">ABNK63_02520</name>
</gene>
<sequence>MFIRRNARHPAMPPRRGRQRGSALIEYTVVVLLLVTVLLANPNVIRQLADALRDAYTSFVYALSIAWI</sequence>
<proteinExistence type="predicted"/>
<dbReference type="RefSeq" id="WP_007807405.1">
    <property type="nucleotide sequence ID" value="NZ_CP157948.1"/>
</dbReference>
<keyword evidence="1" id="KW-1133">Transmembrane helix</keyword>
<evidence type="ECO:0000256" key="1">
    <source>
        <dbReference type="SAM" id="Phobius"/>
    </source>
</evidence>